<dbReference type="GO" id="GO:0070286">
    <property type="term" value="P:axonemal dynein complex assembly"/>
    <property type="evidence" value="ECO:0007669"/>
    <property type="project" value="TreeGrafter"/>
</dbReference>
<evidence type="ECO:0000313" key="4">
    <source>
        <dbReference type="Proteomes" id="UP000054408"/>
    </source>
</evidence>
<keyword evidence="1" id="KW-0802">TPR repeat</keyword>
<dbReference type="GO" id="GO:0007288">
    <property type="term" value="P:sperm axoneme assembly"/>
    <property type="evidence" value="ECO:0007669"/>
    <property type="project" value="TreeGrafter"/>
</dbReference>
<dbReference type="OrthoDB" id="629492at2759"/>
<organism evidence="3 4">
    <name type="scientific">Thecamonas trahens ATCC 50062</name>
    <dbReference type="NCBI Taxonomy" id="461836"/>
    <lineage>
        <taxon>Eukaryota</taxon>
        <taxon>Apusozoa</taxon>
        <taxon>Apusomonadida</taxon>
        <taxon>Apusomonadidae</taxon>
        <taxon>Thecamonas</taxon>
    </lineage>
</organism>
<proteinExistence type="predicted"/>
<dbReference type="GO" id="GO:0005737">
    <property type="term" value="C:cytoplasm"/>
    <property type="evidence" value="ECO:0007669"/>
    <property type="project" value="TreeGrafter"/>
</dbReference>
<dbReference type="PANTHER" id="PTHR46540">
    <property type="entry name" value="TETRATRICOPEPTIDE REPEAT PROTEIN 12"/>
    <property type="match status" value="1"/>
</dbReference>
<dbReference type="GeneID" id="25562893"/>
<dbReference type="InterPro" id="IPR043195">
    <property type="entry name" value="TTC12"/>
</dbReference>
<dbReference type="InterPro" id="IPR011990">
    <property type="entry name" value="TPR-like_helical_dom_sf"/>
</dbReference>
<dbReference type="RefSeq" id="XP_013760123.1">
    <property type="nucleotide sequence ID" value="XM_013904669.1"/>
</dbReference>
<reference evidence="3 4" key="1">
    <citation type="submission" date="2010-05" db="EMBL/GenBank/DDBJ databases">
        <title>The Genome Sequence of Thecamonas trahens ATCC 50062.</title>
        <authorList>
            <consortium name="The Broad Institute Genome Sequencing Platform"/>
            <person name="Russ C."/>
            <person name="Cuomo C."/>
            <person name="Shea T."/>
            <person name="Young S.K."/>
            <person name="Zeng Q."/>
            <person name="Koehrsen M."/>
            <person name="Haas B."/>
            <person name="Borodovsky M."/>
            <person name="Guigo R."/>
            <person name="Alvarado L."/>
            <person name="Berlin A."/>
            <person name="Bochicchio J."/>
            <person name="Borenstein D."/>
            <person name="Chapman S."/>
            <person name="Chen Z."/>
            <person name="Freedman E."/>
            <person name="Gellesch M."/>
            <person name="Goldberg J."/>
            <person name="Griggs A."/>
            <person name="Gujja S."/>
            <person name="Heilman E."/>
            <person name="Heiman D."/>
            <person name="Hepburn T."/>
            <person name="Howarth C."/>
            <person name="Jen D."/>
            <person name="Larson L."/>
            <person name="Mehta T."/>
            <person name="Park D."/>
            <person name="Pearson M."/>
            <person name="Roberts A."/>
            <person name="Saif S."/>
            <person name="Shenoy N."/>
            <person name="Sisk P."/>
            <person name="Stolte C."/>
            <person name="Sykes S."/>
            <person name="Thomson T."/>
            <person name="Walk T."/>
            <person name="White J."/>
            <person name="Yandava C."/>
            <person name="Burger G."/>
            <person name="Gray M.W."/>
            <person name="Holland P.W.H."/>
            <person name="King N."/>
            <person name="Lang F.B.F."/>
            <person name="Roger A.J."/>
            <person name="Ruiz-Trillo I."/>
            <person name="Lander E."/>
            <person name="Nusbaum C."/>
        </authorList>
    </citation>
    <scope>NUCLEOTIDE SEQUENCE [LARGE SCALE GENOMIC DNA]</scope>
    <source>
        <strain evidence="3 4">ATCC 50062</strain>
    </source>
</reference>
<keyword evidence="4" id="KW-1185">Reference proteome</keyword>
<evidence type="ECO:0000256" key="1">
    <source>
        <dbReference type="PROSITE-ProRule" id="PRU00339"/>
    </source>
</evidence>
<dbReference type="SUPFAM" id="SSF48452">
    <property type="entry name" value="TPR-like"/>
    <property type="match status" value="1"/>
</dbReference>
<feature type="repeat" description="TPR" evidence="1">
    <location>
        <begin position="101"/>
        <end position="134"/>
    </location>
</feature>
<dbReference type="STRING" id="461836.A0A0L0D3N8"/>
<dbReference type="eggNOG" id="KOG0548">
    <property type="taxonomic scope" value="Eukaryota"/>
</dbReference>
<dbReference type="InterPro" id="IPR019734">
    <property type="entry name" value="TPR_rpt"/>
</dbReference>
<dbReference type="EMBL" id="GL349444">
    <property type="protein sequence ID" value="KNC46850.1"/>
    <property type="molecule type" value="Genomic_DNA"/>
</dbReference>
<dbReference type="SMART" id="SM00028">
    <property type="entry name" value="TPR"/>
    <property type="match status" value="3"/>
</dbReference>
<evidence type="ECO:0000313" key="3">
    <source>
        <dbReference type="EMBL" id="KNC46850.1"/>
    </source>
</evidence>
<dbReference type="Proteomes" id="UP000054408">
    <property type="component" value="Unassembled WGS sequence"/>
</dbReference>
<feature type="compositionally biased region" description="Low complexity" evidence="2">
    <location>
        <begin position="53"/>
        <end position="66"/>
    </location>
</feature>
<protein>
    <submittedName>
        <fullName evidence="3">Uncharacterized protein</fullName>
    </submittedName>
</protein>
<dbReference type="PROSITE" id="PS50005">
    <property type="entry name" value="TPR"/>
    <property type="match status" value="1"/>
</dbReference>
<name>A0A0L0D3N8_THETB</name>
<feature type="region of interest" description="Disordered" evidence="2">
    <location>
        <begin position="52"/>
        <end position="72"/>
    </location>
</feature>
<dbReference type="GO" id="GO:0005813">
    <property type="term" value="C:centrosome"/>
    <property type="evidence" value="ECO:0007669"/>
    <property type="project" value="TreeGrafter"/>
</dbReference>
<dbReference type="OMA" id="RFANILY"/>
<sequence>MDDTEMEAFLAKIDSVSAAVEKLTKGEDVDVDAVLDEADGLKTVSDATVINRSSSQQLQPQAQAQSGTESVDDVPVPAALASIAADAEERAKKRKAATAKGAAWKERGNAAYREGRLDDALQAYAEGLKAAPHLMALHANRAQVYLDKREFGAAEHEANLVLRYADMTVPTLVSKALYRKALALEGQDRLPAAIQALNTALAGTTDLGPLVQTDKLAALCARLVSDLASQEAADAALTLVKDADDDSLLGQVRAGAHALRHIDAFAPSGSAAAAAALGALGALVAAAPGNEADTARLALMSLDALDVVVGWIKAGVVAEAGLDFLAIAAASPDPAAAIIGDSALIEAVMGESLGRAADALLAVIVATDSEATAKAVASTCLYPACGVPEAWLEALRLHPDESPGLVAAIKAVLAHVARGREIICRSSELMPGVCLADAREPEPAGQGAAQRLDLALAISASVVSHGVDGTDTPAMVNAAVAGVQGSAAGSDVHTACVGVLANLTKTDAGLAACEPHSDELVSSLLLPTWERARSQGEALESDDVLVLAGRLARAAWMAAAFRPYLGALVAQWRAAAAEGKDFRNHLVRILVALADDSAEEMVAAGATEVARAELRATLTEFRATREAPIEVLTGNILLLLGKLLRVAGTVAEMSPRDAEALVSWIDESTRSQLRKNAAIAAALAAKHPPFLARLREIGGMQRLAHAAGDGSSS</sequence>
<dbReference type="AlphaFoldDB" id="A0A0L0D3N8"/>
<evidence type="ECO:0000256" key="2">
    <source>
        <dbReference type="SAM" id="MobiDB-lite"/>
    </source>
</evidence>
<dbReference type="PANTHER" id="PTHR46540:SF1">
    <property type="entry name" value="TETRATRICOPEPTIDE REPEAT PROTEIN 12"/>
    <property type="match status" value="1"/>
</dbReference>
<gene>
    <name evidence="3" type="ORF">AMSG_03280</name>
</gene>
<dbReference type="Gene3D" id="1.25.40.10">
    <property type="entry name" value="Tetratricopeptide repeat domain"/>
    <property type="match status" value="1"/>
</dbReference>
<accession>A0A0L0D3N8</accession>